<evidence type="ECO:0000256" key="3">
    <source>
        <dbReference type="ARBA" id="ARBA00022475"/>
    </source>
</evidence>
<dbReference type="Pfam" id="PF19300">
    <property type="entry name" value="BPD_transp_1_N"/>
    <property type="match status" value="1"/>
</dbReference>
<dbReference type="GO" id="GO:0055085">
    <property type="term" value="P:transmembrane transport"/>
    <property type="evidence" value="ECO:0007669"/>
    <property type="project" value="InterPro"/>
</dbReference>
<dbReference type="PROSITE" id="PS50928">
    <property type="entry name" value="ABC_TM1"/>
    <property type="match status" value="1"/>
</dbReference>
<organism evidence="9 10">
    <name type="scientific">Slackia faecicanis</name>
    <dbReference type="NCBI Taxonomy" id="255723"/>
    <lineage>
        <taxon>Bacteria</taxon>
        <taxon>Bacillati</taxon>
        <taxon>Actinomycetota</taxon>
        <taxon>Coriobacteriia</taxon>
        <taxon>Eggerthellales</taxon>
        <taxon>Eggerthellaceae</taxon>
        <taxon>Slackia</taxon>
    </lineage>
</organism>
<keyword evidence="3" id="KW-1003">Cell membrane</keyword>
<comment type="similarity">
    <text evidence="7">Belongs to the binding-protein-dependent transport system permease family.</text>
</comment>
<feature type="transmembrane region" description="Helical" evidence="7">
    <location>
        <begin position="244"/>
        <end position="270"/>
    </location>
</feature>
<dbReference type="EMBL" id="QICB01000002">
    <property type="protein sequence ID" value="RNL20886.1"/>
    <property type="molecule type" value="Genomic_DNA"/>
</dbReference>
<dbReference type="InterPro" id="IPR000515">
    <property type="entry name" value="MetI-like"/>
</dbReference>
<dbReference type="PANTHER" id="PTHR43163:SF9">
    <property type="entry name" value="ABC TRANSPORTER PERMEASE PROTEIN"/>
    <property type="match status" value="1"/>
</dbReference>
<evidence type="ECO:0000256" key="7">
    <source>
        <dbReference type="RuleBase" id="RU363032"/>
    </source>
</evidence>
<evidence type="ECO:0000313" key="9">
    <source>
        <dbReference type="EMBL" id="RNL20886.1"/>
    </source>
</evidence>
<feature type="transmembrane region" description="Helical" evidence="7">
    <location>
        <begin position="138"/>
        <end position="166"/>
    </location>
</feature>
<dbReference type="OrthoDB" id="3171583at2"/>
<feature type="transmembrane region" description="Helical" evidence="7">
    <location>
        <begin position="103"/>
        <end position="126"/>
    </location>
</feature>
<evidence type="ECO:0000313" key="10">
    <source>
        <dbReference type="Proteomes" id="UP000267368"/>
    </source>
</evidence>
<keyword evidence="10" id="KW-1185">Reference proteome</keyword>
<evidence type="ECO:0000256" key="5">
    <source>
        <dbReference type="ARBA" id="ARBA00022989"/>
    </source>
</evidence>
<dbReference type="GO" id="GO:0005886">
    <property type="term" value="C:plasma membrane"/>
    <property type="evidence" value="ECO:0007669"/>
    <property type="project" value="UniProtKB-SubCell"/>
</dbReference>
<dbReference type="CDD" id="cd06261">
    <property type="entry name" value="TM_PBP2"/>
    <property type="match status" value="1"/>
</dbReference>
<feature type="transmembrane region" description="Helical" evidence="7">
    <location>
        <begin position="290"/>
        <end position="316"/>
    </location>
</feature>
<dbReference type="RefSeq" id="WP_123197985.1">
    <property type="nucleotide sequence ID" value="NZ_QICB01000002.1"/>
</dbReference>
<feature type="transmembrane region" description="Helical" evidence="7">
    <location>
        <begin position="12"/>
        <end position="32"/>
    </location>
</feature>
<proteinExistence type="inferred from homology"/>
<dbReference type="Proteomes" id="UP000267368">
    <property type="component" value="Unassembled WGS sequence"/>
</dbReference>
<sequence>MVKFVVRNILKFAMLMVAVSIVAFVLVAMSPIDPVQANMGQASLVSMSVEKKAQLAAYWGTDAPLWQRYIEWAGAALQGDMGQSLRFNAPVADVIAWRAGNSLLLMGCAWAFSGVLGFVLGVASGLRRDSLFDRVVRVYCYVLASTPTFWLGLLALIVFGVALGWFPIGFSVPIGMAAEDVGLGDILYHMALPAIVLSFLGVANIALHTREKTIDVMGSGYMRFARAQGQSAWKAFRLHGLRNVALPAITLQFASISEIFGGSVLVEQVFSYPGLGQAAVTAGLGGDAPLLVGIALVSAAIVFGGNLLANVLYGVIDPRIRKGASHAV</sequence>
<evidence type="ECO:0000256" key="6">
    <source>
        <dbReference type="ARBA" id="ARBA00023136"/>
    </source>
</evidence>
<dbReference type="InterPro" id="IPR045621">
    <property type="entry name" value="BPD_transp_1_N"/>
</dbReference>
<dbReference type="SUPFAM" id="SSF161098">
    <property type="entry name" value="MetI-like"/>
    <property type="match status" value="1"/>
</dbReference>
<name>A0A3N0AGD8_9ACTN</name>
<evidence type="ECO:0000256" key="1">
    <source>
        <dbReference type="ARBA" id="ARBA00004651"/>
    </source>
</evidence>
<comment type="caution">
    <text evidence="9">The sequence shown here is derived from an EMBL/GenBank/DDBJ whole genome shotgun (WGS) entry which is preliminary data.</text>
</comment>
<accession>A0A3N0AGD8</accession>
<dbReference type="AlphaFoldDB" id="A0A3N0AGD8"/>
<dbReference type="Pfam" id="PF00528">
    <property type="entry name" value="BPD_transp_1"/>
    <property type="match status" value="1"/>
</dbReference>
<comment type="subcellular location">
    <subcellularLocation>
        <location evidence="1 7">Cell membrane</location>
        <topology evidence="1 7">Multi-pass membrane protein</topology>
    </subcellularLocation>
</comment>
<dbReference type="PANTHER" id="PTHR43163">
    <property type="entry name" value="DIPEPTIDE TRANSPORT SYSTEM PERMEASE PROTEIN DPPB-RELATED"/>
    <property type="match status" value="1"/>
</dbReference>
<feature type="domain" description="ABC transmembrane type-1" evidence="8">
    <location>
        <begin position="99"/>
        <end position="313"/>
    </location>
</feature>
<evidence type="ECO:0000256" key="4">
    <source>
        <dbReference type="ARBA" id="ARBA00022692"/>
    </source>
</evidence>
<feature type="transmembrane region" description="Helical" evidence="7">
    <location>
        <begin position="186"/>
        <end position="207"/>
    </location>
</feature>
<protein>
    <submittedName>
        <fullName evidence="9">ABC transporter permease</fullName>
    </submittedName>
</protein>
<gene>
    <name evidence="9" type="ORF">DMP07_04740</name>
</gene>
<dbReference type="Gene3D" id="1.10.3720.10">
    <property type="entry name" value="MetI-like"/>
    <property type="match status" value="1"/>
</dbReference>
<evidence type="ECO:0000259" key="8">
    <source>
        <dbReference type="PROSITE" id="PS50928"/>
    </source>
</evidence>
<dbReference type="InterPro" id="IPR035906">
    <property type="entry name" value="MetI-like_sf"/>
</dbReference>
<keyword evidence="6 7" id="KW-0472">Membrane</keyword>
<keyword evidence="2 7" id="KW-0813">Transport</keyword>
<reference evidence="10" key="1">
    <citation type="submission" date="2018-05" db="EMBL/GenBank/DDBJ databases">
        <title>Genome Sequencing of selected type strains of the family Eggerthellaceae.</title>
        <authorList>
            <person name="Danylec N."/>
            <person name="Stoll D.A."/>
            <person name="Doetsch A."/>
            <person name="Huch M."/>
        </authorList>
    </citation>
    <scope>NUCLEOTIDE SEQUENCE [LARGE SCALE GENOMIC DNA]</scope>
    <source>
        <strain evidence="10">DSM 17537</strain>
    </source>
</reference>
<evidence type="ECO:0000256" key="2">
    <source>
        <dbReference type="ARBA" id="ARBA00022448"/>
    </source>
</evidence>
<keyword evidence="4 7" id="KW-0812">Transmembrane</keyword>
<keyword evidence="5 7" id="KW-1133">Transmembrane helix</keyword>